<feature type="transmembrane region" description="Helical" evidence="1">
    <location>
        <begin position="161"/>
        <end position="181"/>
    </location>
</feature>
<evidence type="ECO:0000256" key="1">
    <source>
        <dbReference type="SAM" id="Phobius"/>
    </source>
</evidence>
<dbReference type="AlphaFoldDB" id="A0AAV9Z1G6"/>
<reference evidence="2 3" key="1">
    <citation type="journal article" date="2024" name="J Genomics">
        <title>Draft genome sequencing and assembly of Favolaschia claudopus CIRM-BRFM 2984 isolated from oak limbs.</title>
        <authorList>
            <person name="Navarro D."/>
            <person name="Drula E."/>
            <person name="Chaduli D."/>
            <person name="Cazenave R."/>
            <person name="Ahrendt S."/>
            <person name="Wang J."/>
            <person name="Lipzen A."/>
            <person name="Daum C."/>
            <person name="Barry K."/>
            <person name="Grigoriev I.V."/>
            <person name="Favel A."/>
            <person name="Rosso M.N."/>
            <person name="Martin F."/>
        </authorList>
    </citation>
    <scope>NUCLEOTIDE SEQUENCE [LARGE SCALE GENOMIC DNA]</scope>
    <source>
        <strain evidence="2 3">CIRM-BRFM 2984</strain>
    </source>
</reference>
<dbReference type="Proteomes" id="UP001362999">
    <property type="component" value="Unassembled WGS sequence"/>
</dbReference>
<feature type="transmembrane region" description="Helical" evidence="1">
    <location>
        <begin position="202"/>
        <end position="229"/>
    </location>
</feature>
<sequence>MAGLQSHTARLVGLFVGCLLYGILCLTFLFFIMSASRIQRIILGTVCAMFCVATFGVCTALKNVIDAFVLYSGPGGAEFFYNTENGGWTHSVPILNDALQVILTDLLLIHKCHILYNRRWMVTTPPLFLTMLSIVCGSIAAVKDARLPGTENVNSPEVFGFITATFCLTILTNLLTTIFILRRLIEIESICESSGGNIRPYFIGRLILLALESGILYVFFVSVSFTIFLSGSNFKYVLSLAVRIQPPSPSQYLH</sequence>
<dbReference type="EMBL" id="JAWWNJ010000248">
    <property type="protein sequence ID" value="KAK6967000.1"/>
    <property type="molecule type" value="Genomic_DNA"/>
</dbReference>
<keyword evidence="1" id="KW-0812">Transmembrane</keyword>
<feature type="transmembrane region" description="Helical" evidence="1">
    <location>
        <begin position="41"/>
        <end position="61"/>
    </location>
</feature>
<keyword evidence="3" id="KW-1185">Reference proteome</keyword>
<gene>
    <name evidence="2" type="ORF">R3P38DRAFT_2589948</name>
</gene>
<protein>
    <submittedName>
        <fullName evidence="2">Uncharacterized protein</fullName>
    </submittedName>
</protein>
<feature type="transmembrane region" description="Helical" evidence="1">
    <location>
        <begin position="12"/>
        <end position="35"/>
    </location>
</feature>
<keyword evidence="1" id="KW-1133">Transmembrane helix</keyword>
<proteinExistence type="predicted"/>
<keyword evidence="1" id="KW-0472">Membrane</keyword>
<name>A0AAV9Z1G6_9AGAR</name>
<accession>A0AAV9Z1G6</accession>
<evidence type="ECO:0000313" key="3">
    <source>
        <dbReference type="Proteomes" id="UP001362999"/>
    </source>
</evidence>
<comment type="caution">
    <text evidence="2">The sequence shown here is derived from an EMBL/GenBank/DDBJ whole genome shotgun (WGS) entry which is preliminary data.</text>
</comment>
<feature type="transmembrane region" description="Helical" evidence="1">
    <location>
        <begin position="120"/>
        <end position="141"/>
    </location>
</feature>
<organism evidence="2 3">
    <name type="scientific">Favolaschia claudopus</name>
    <dbReference type="NCBI Taxonomy" id="2862362"/>
    <lineage>
        <taxon>Eukaryota</taxon>
        <taxon>Fungi</taxon>
        <taxon>Dikarya</taxon>
        <taxon>Basidiomycota</taxon>
        <taxon>Agaricomycotina</taxon>
        <taxon>Agaricomycetes</taxon>
        <taxon>Agaricomycetidae</taxon>
        <taxon>Agaricales</taxon>
        <taxon>Marasmiineae</taxon>
        <taxon>Mycenaceae</taxon>
        <taxon>Favolaschia</taxon>
    </lineage>
</organism>
<evidence type="ECO:0000313" key="2">
    <source>
        <dbReference type="EMBL" id="KAK6967000.1"/>
    </source>
</evidence>